<accession>A0AAV7V9Y9</accession>
<gene>
    <name evidence="1" type="ORF">NDU88_002234</name>
</gene>
<sequence>MLDGWLDRHPPRLHTRPHMVDALCGVMGHLHCVDACALTHGTYSLLEWFLVSSDMAPAILRTQIQDWFLLDHAPLSLDWGAGRARPWVPLWCLHLGALDDALFREELYEETTGYFDTNWLSTEKCGLEWDTLKVVKRGECLSTIRWQKTQS</sequence>
<evidence type="ECO:0000313" key="2">
    <source>
        <dbReference type="Proteomes" id="UP001066276"/>
    </source>
</evidence>
<comment type="caution">
    <text evidence="1">The sequence shown here is derived from an EMBL/GenBank/DDBJ whole genome shotgun (WGS) entry which is preliminary data.</text>
</comment>
<keyword evidence="2" id="KW-1185">Reference proteome</keyword>
<dbReference type="AlphaFoldDB" id="A0AAV7V9Y9"/>
<name>A0AAV7V9Y9_PLEWA</name>
<proteinExistence type="predicted"/>
<protein>
    <submittedName>
        <fullName evidence="1">Uncharacterized protein</fullName>
    </submittedName>
</protein>
<dbReference type="Proteomes" id="UP001066276">
    <property type="component" value="Chromosome 2_1"/>
</dbReference>
<dbReference type="EMBL" id="JANPWB010000003">
    <property type="protein sequence ID" value="KAJ1198393.1"/>
    <property type="molecule type" value="Genomic_DNA"/>
</dbReference>
<organism evidence="1 2">
    <name type="scientific">Pleurodeles waltl</name>
    <name type="common">Iberian ribbed newt</name>
    <dbReference type="NCBI Taxonomy" id="8319"/>
    <lineage>
        <taxon>Eukaryota</taxon>
        <taxon>Metazoa</taxon>
        <taxon>Chordata</taxon>
        <taxon>Craniata</taxon>
        <taxon>Vertebrata</taxon>
        <taxon>Euteleostomi</taxon>
        <taxon>Amphibia</taxon>
        <taxon>Batrachia</taxon>
        <taxon>Caudata</taxon>
        <taxon>Salamandroidea</taxon>
        <taxon>Salamandridae</taxon>
        <taxon>Pleurodelinae</taxon>
        <taxon>Pleurodeles</taxon>
    </lineage>
</organism>
<evidence type="ECO:0000313" key="1">
    <source>
        <dbReference type="EMBL" id="KAJ1198393.1"/>
    </source>
</evidence>
<reference evidence="1" key="1">
    <citation type="journal article" date="2022" name="bioRxiv">
        <title>Sequencing and chromosome-scale assembly of the giantPleurodeles waltlgenome.</title>
        <authorList>
            <person name="Brown T."/>
            <person name="Elewa A."/>
            <person name="Iarovenko S."/>
            <person name="Subramanian E."/>
            <person name="Araus A.J."/>
            <person name="Petzold A."/>
            <person name="Susuki M."/>
            <person name="Suzuki K.-i.T."/>
            <person name="Hayashi T."/>
            <person name="Toyoda A."/>
            <person name="Oliveira C."/>
            <person name="Osipova E."/>
            <person name="Leigh N.D."/>
            <person name="Simon A."/>
            <person name="Yun M.H."/>
        </authorList>
    </citation>
    <scope>NUCLEOTIDE SEQUENCE</scope>
    <source>
        <strain evidence="1">20211129_DDA</strain>
        <tissue evidence="1">Liver</tissue>
    </source>
</reference>